<protein>
    <submittedName>
        <fullName evidence="3">Uncharacterized protein</fullName>
    </submittedName>
</protein>
<dbReference type="GeneID" id="30213060"/>
<reference evidence="3" key="1">
    <citation type="submission" date="2013-07" db="EMBL/GenBank/DDBJ databases">
        <title>The Genome Sequence of Cryptococcus bestiolae CBS10118.</title>
        <authorList>
            <consortium name="The Broad Institute Genome Sequencing Platform"/>
            <person name="Cuomo C."/>
            <person name="Litvintseva A."/>
            <person name="Chen Y."/>
            <person name="Heitman J."/>
            <person name="Sun S."/>
            <person name="Springer D."/>
            <person name="Dromer F."/>
            <person name="Young S.K."/>
            <person name="Zeng Q."/>
            <person name="Gargeya S."/>
            <person name="Fitzgerald M."/>
            <person name="Abouelleil A."/>
            <person name="Alvarado L."/>
            <person name="Berlin A.M."/>
            <person name="Chapman S.B."/>
            <person name="Dewar J."/>
            <person name="Goldberg J."/>
            <person name="Griggs A."/>
            <person name="Gujja S."/>
            <person name="Hansen M."/>
            <person name="Howarth C."/>
            <person name="Imamovic A."/>
            <person name="Larimer J."/>
            <person name="McCowan C."/>
            <person name="Murphy C."/>
            <person name="Pearson M."/>
            <person name="Priest M."/>
            <person name="Roberts A."/>
            <person name="Saif S."/>
            <person name="Shea T."/>
            <person name="Sykes S."/>
            <person name="Wortman J."/>
            <person name="Nusbaum C."/>
            <person name="Birren B."/>
        </authorList>
    </citation>
    <scope>NUCLEOTIDE SEQUENCE [LARGE SCALE GENOMIC DNA]</scope>
    <source>
        <strain evidence="3">CBS 10118</strain>
    </source>
</reference>
<dbReference type="EMBL" id="KI894026">
    <property type="protein sequence ID" value="OCF21882.1"/>
    <property type="molecule type" value="Genomic_DNA"/>
</dbReference>
<evidence type="ECO:0000256" key="2">
    <source>
        <dbReference type="SAM" id="MobiDB-lite"/>
    </source>
</evidence>
<dbReference type="KEGG" id="kbi:30213060"/>
<organism evidence="3">
    <name type="scientific">Kwoniella bestiolae CBS 10118</name>
    <dbReference type="NCBI Taxonomy" id="1296100"/>
    <lineage>
        <taxon>Eukaryota</taxon>
        <taxon>Fungi</taxon>
        <taxon>Dikarya</taxon>
        <taxon>Basidiomycota</taxon>
        <taxon>Agaricomycotina</taxon>
        <taxon>Tremellomycetes</taxon>
        <taxon>Tremellales</taxon>
        <taxon>Cryptococcaceae</taxon>
        <taxon>Kwoniella</taxon>
    </lineage>
</organism>
<accession>A0A1B9FSZ1</accession>
<feature type="coiled-coil region" evidence="1">
    <location>
        <begin position="197"/>
        <end position="245"/>
    </location>
</feature>
<dbReference type="EMBL" id="CP144543">
    <property type="protein sequence ID" value="WVW83360.1"/>
    <property type="molecule type" value="Genomic_DNA"/>
</dbReference>
<reference evidence="4" key="4">
    <citation type="submission" date="2024-02" db="EMBL/GenBank/DDBJ databases">
        <title>Comparative genomics of Cryptococcus and Kwoniella reveals pathogenesis evolution and contrasting modes of karyotype evolution via chromosome fusion or intercentromeric recombination.</title>
        <authorList>
            <person name="Coelho M.A."/>
            <person name="David-Palma M."/>
            <person name="Shea T."/>
            <person name="Bowers K."/>
            <person name="McGinley-Smith S."/>
            <person name="Mohammad A.W."/>
            <person name="Gnirke A."/>
            <person name="Yurkov A.M."/>
            <person name="Nowrousian M."/>
            <person name="Sun S."/>
            <person name="Cuomo C.A."/>
            <person name="Heitman J."/>
        </authorList>
    </citation>
    <scope>NUCLEOTIDE SEQUENCE</scope>
    <source>
        <strain evidence="4">CBS 10118</strain>
    </source>
</reference>
<evidence type="ECO:0000313" key="5">
    <source>
        <dbReference type="Proteomes" id="UP000092730"/>
    </source>
</evidence>
<feature type="coiled-coil region" evidence="1">
    <location>
        <begin position="105"/>
        <end position="171"/>
    </location>
</feature>
<sequence length="416" mass="46773">MSSFSPQNHLQAVEDELSTAPYTSHETTLNQPIQTSDAPPSDPFILQQLQAISIARQLMTRLNPPAQPLAIQFLSHWEECFLALQNTHLHIEAAQQDTQALHEVNTTLSDQLTRCQEDLERYQRLNGYKEGQIKSLKEDRVKDRNEYSRDIQAALKDRKRMDEEIRCLQRQVQILSKPSSSSPSKKRKIASPDGNRFAELEGKYHQVKNANQRLEKQADQLRSRLADVEIQLNKVKDENLNLKKQLFYLDQPLAPQSSSSHSTREDDTFGIWVTPKSHSVTSSYSVQPTSPPYTGLASGFIIDNSGHRPQEVGDVSGLTLHSGGDAAEQDGLGKEEEESGMHIVAHLATPSDTPTPHGSLDDGTTHQIRVAALEKSIMKLKAPVDTFRVENSKVQDEKNRLQNELWDLMMRSAEGL</sequence>
<reference evidence="3" key="3">
    <citation type="submission" date="2014-01" db="EMBL/GenBank/DDBJ databases">
        <title>Evolution of pathogenesis and genome organization in the Tremellales.</title>
        <authorList>
            <person name="Cuomo C."/>
            <person name="Litvintseva A."/>
            <person name="Heitman J."/>
            <person name="Chen Y."/>
            <person name="Sun S."/>
            <person name="Springer D."/>
            <person name="Dromer F."/>
            <person name="Young S."/>
            <person name="Zeng Q."/>
            <person name="Chapman S."/>
            <person name="Gujja S."/>
            <person name="Saif S."/>
            <person name="Birren B."/>
        </authorList>
    </citation>
    <scope>NUCLEOTIDE SEQUENCE</scope>
    <source>
        <strain evidence="3">CBS 10118</strain>
    </source>
</reference>
<reference evidence="4" key="2">
    <citation type="submission" date="2013-07" db="EMBL/GenBank/DDBJ databases">
        <authorList>
            <consortium name="The Broad Institute Genome Sequencing Platform"/>
            <person name="Cuomo C."/>
            <person name="Litvintseva A."/>
            <person name="Chen Y."/>
            <person name="Heitman J."/>
            <person name="Sun S."/>
            <person name="Springer D."/>
            <person name="Dromer F."/>
            <person name="Young S.K."/>
            <person name="Zeng Q."/>
            <person name="Gargeya S."/>
            <person name="Fitzgerald M."/>
            <person name="Abouelleil A."/>
            <person name="Alvarado L."/>
            <person name="Berlin A.M."/>
            <person name="Chapman S.B."/>
            <person name="Dewar J."/>
            <person name="Goldberg J."/>
            <person name="Griggs A."/>
            <person name="Gujja S."/>
            <person name="Hansen M."/>
            <person name="Howarth C."/>
            <person name="Imamovic A."/>
            <person name="Larimer J."/>
            <person name="McCowan C."/>
            <person name="Murphy C."/>
            <person name="Pearson M."/>
            <person name="Priest M."/>
            <person name="Roberts A."/>
            <person name="Saif S."/>
            <person name="Shea T."/>
            <person name="Sykes S."/>
            <person name="Wortman J."/>
            <person name="Nusbaum C."/>
            <person name="Birren B."/>
        </authorList>
    </citation>
    <scope>NUCLEOTIDE SEQUENCE</scope>
    <source>
        <strain evidence="4">CBS 10118</strain>
    </source>
</reference>
<gene>
    <name evidence="3" type="ORF">I302_08661</name>
    <name evidence="4" type="ORF">I302_105379</name>
</gene>
<dbReference type="RefSeq" id="XP_019042952.1">
    <property type="nucleotide sequence ID" value="XM_019195239.1"/>
</dbReference>
<evidence type="ECO:0000313" key="4">
    <source>
        <dbReference type="EMBL" id="WVW83360.1"/>
    </source>
</evidence>
<name>A0A1B9FSZ1_9TREE</name>
<dbReference type="Proteomes" id="UP000092730">
    <property type="component" value="Chromosome 3"/>
</dbReference>
<dbReference type="AlphaFoldDB" id="A0A1B9FSZ1"/>
<keyword evidence="5" id="KW-1185">Reference proteome</keyword>
<dbReference type="OrthoDB" id="10686262at2759"/>
<evidence type="ECO:0000313" key="3">
    <source>
        <dbReference type="EMBL" id="OCF21882.1"/>
    </source>
</evidence>
<dbReference type="VEuPathDB" id="FungiDB:I302_08661"/>
<keyword evidence="1" id="KW-0175">Coiled coil</keyword>
<feature type="coiled-coil region" evidence="1">
    <location>
        <begin position="384"/>
        <end position="411"/>
    </location>
</feature>
<proteinExistence type="predicted"/>
<feature type="region of interest" description="Disordered" evidence="2">
    <location>
        <begin position="175"/>
        <end position="195"/>
    </location>
</feature>
<evidence type="ECO:0000256" key="1">
    <source>
        <dbReference type="SAM" id="Coils"/>
    </source>
</evidence>